<dbReference type="Proteomes" id="UP000192674">
    <property type="component" value="Unassembled WGS sequence"/>
</dbReference>
<keyword evidence="2" id="KW-1185">Reference proteome</keyword>
<dbReference type="PANTHER" id="PTHR31299:SF0">
    <property type="entry name" value="ESTERASE, PUTATIVE (AFU_ORTHOLOGUE AFUA_1G05850)-RELATED"/>
    <property type="match status" value="1"/>
</dbReference>
<dbReference type="Gene3D" id="3.40.1660.10">
    <property type="entry name" value="EreA-like (biosynthetic domain)"/>
    <property type="match status" value="1"/>
</dbReference>
<protein>
    <submittedName>
        <fullName evidence="1">Erythromycin esterase</fullName>
    </submittedName>
</protein>
<evidence type="ECO:0000313" key="2">
    <source>
        <dbReference type="Proteomes" id="UP000192674"/>
    </source>
</evidence>
<accession>A0A1Y5Y098</accession>
<evidence type="ECO:0000313" key="1">
    <source>
        <dbReference type="EMBL" id="SMD22956.1"/>
    </source>
</evidence>
<dbReference type="CDD" id="cd14728">
    <property type="entry name" value="Ere-like"/>
    <property type="match status" value="1"/>
</dbReference>
<dbReference type="Pfam" id="PF05139">
    <property type="entry name" value="Erythro_esteras"/>
    <property type="match status" value="1"/>
</dbReference>
<dbReference type="GO" id="GO:0046677">
    <property type="term" value="P:response to antibiotic"/>
    <property type="evidence" value="ECO:0007669"/>
    <property type="project" value="InterPro"/>
</dbReference>
<dbReference type="PANTHER" id="PTHR31299">
    <property type="entry name" value="ESTERASE, PUTATIVE (AFU_ORTHOLOGUE AFUA_1G05850)-RELATED"/>
    <property type="match status" value="1"/>
</dbReference>
<gene>
    <name evidence="1" type="ORF">SAMN05661093_07737</name>
</gene>
<dbReference type="InterPro" id="IPR052036">
    <property type="entry name" value="Hydrolase/PRTase-associated"/>
</dbReference>
<dbReference type="EMBL" id="FWXV01000008">
    <property type="protein sequence ID" value="SMD22956.1"/>
    <property type="molecule type" value="Genomic_DNA"/>
</dbReference>
<dbReference type="SUPFAM" id="SSF159501">
    <property type="entry name" value="EreA/ChaN-like"/>
    <property type="match status" value="1"/>
</dbReference>
<proteinExistence type="predicted"/>
<reference evidence="1 2" key="1">
    <citation type="submission" date="2017-04" db="EMBL/GenBank/DDBJ databases">
        <authorList>
            <person name="Afonso C.L."/>
            <person name="Miller P.J."/>
            <person name="Scott M.A."/>
            <person name="Spackman E."/>
            <person name="Goraichik I."/>
            <person name="Dimitrov K.M."/>
            <person name="Suarez D.L."/>
            <person name="Swayne D.E."/>
        </authorList>
    </citation>
    <scope>NUCLEOTIDE SEQUENCE [LARGE SCALE GENOMIC DNA]</scope>
    <source>
        <strain evidence="1 2">DSM 43828</strain>
    </source>
</reference>
<dbReference type="OrthoDB" id="9810066at2"/>
<name>A0A1Y5Y098_KIBAR</name>
<sequence length="178" mass="19490">MADTLDRLMSAYGSQAKAVVWAHNTHVGDARATDMAAAGMVNIGQLVRERHARDGVVLIGFGSHRGSVIASDFWGGPVRRMPVPGARSDSVEDLLHEAVPDDDSLFVFPDSSWASQVRGHRAIGVVYHPSTERTSNYVPTILGQRYDAFVHCDHTDALNPLHQFEHAQSELQTYPSAE</sequence>
<dbReference type="RefSeq" id="WP_084431758.1">
    <property type="nucleotide sequence ID" value="NZ_FWXV01000008.1"/>
</dbReference>
<dbReference type="AlphaFoldDB" id="A0A1Y5Y098"/>
<organism evidence="1 2">
    <name type="scientific">Kibdelosporangium aridum</name>
    <dbReference type="NCBI Taxonomy" id="2030"/>
    <lineage>
        <taxon>Bacteria</taxon>
        <taxon>Bacillati</taxon>
        <taxon>Actinomycetota</taxon>
        <taxon>Actinomycetes</taxon>
        <taxon>Pseudonocardiales</taxon>
        <taxon>Pseudonocardiaceae</taxon>
        <taxon>Kibdelosporangium</taxon>
    </lineage>
</organism>
<dbReference type="InterPro" id="IPR007815">
    <property type="entry name" value="Emycin_Estase"/>
</dbReference>